<evidence type="ECO:0000313" key="1">
    <source>
        <dbReference type="EMBL" id="MBA2935231.1"/>
    </source>
</evidence>
<keyword evidence="2" id="KW-1185">Reference proteome</keyword>
<organism evidence="1 2">
    <name type="scientific">Sphingomonas chungangi</name>
    <dbReference type="NCBI Taxonomy" id="2683589"/>
    <lineage>
        <taxon>Bacteria</taxon>
        <taxon>Pseudomonadati</taxon>
        <taxon>Pseudomonadota</taxon>
        <taxon>Alphaproteobacteria</taxon>
        <taxon>Sphingomonadales</taxon>
        <taxon>Sphingomonadaceae</taxon>
        <taxon>Sphingomonas</taxon>
    </lineage>
</organism>
<protein>
    <submittedName>
        <fullName evidence="1">Uncharacterized protein</fullName>
    </submittedName>
</protein>
<gene>
    <name evidence="1" type="ORF">HZF05_14175</name>
</gene>
<dbReference type="RefSeq" id="WP_160363815.1">
    <property type="nucleotide sequence ID" value="NZ_JACEIB010000024.1"/>
</dbReference>
<dbReference type="AlphaFoldDB" id="A0A838L7D5"/>
<accession>A0A838L7D5</accession>
<sequence length="91" mass="9716">MNDNDQSPMQSLWSGPDPHGQAALLLVESLLHGLIEKRTLTIEEAVVIVDIAADVKAEIAADIGDAPHALQKSLSLLKSIAASLRHDLDGR</sequence>
<comment type="caution">
    <text evidence="1">The sequence shown here is derived from an EMBL/GenBank/DDBJ whole genome shotgun (WGS) entry which is preliminary data.</text>
</comment>
<reference evidence="1 2" key="1">
    <citation type="submission" date="2020-07" db="EMBL/GenBank/DDBJ databases">
        <authorList>
            <person name="Sun Q."/>
        </authorList>
    </citation>
    <scope>NUCLEOTIDE SEQUENCE [LARGE SCALE GENOMIC DNA]</scope>
    <source>
        <strain evidence="1 2">CGMCC 1.13654</strain>
    </source>
</reference>
<dbReference type="Proteomes" id="UP000570166">
    <property type="component" value="Unassembled WGS sequence"/>
</dbReference>
<name>A0A838L7D5_9SPHN</name>
<evidence type="ECO:0000313" key="2">
    <source>
        <dbReference type="Proteomes" id="UP000570166"/>
    </source>
</evidence>
<proteinExistence type="predicted"/>
<dbReference type="EMBL" id="JACEIB010000024">
    <property type="protein sequence ID" value="MBA2935231.1"/>
    <property type="molecule type" value="Genomic_DNA"/>
</dbReference>